<dbReference type="CDD" id="cd16374">
    <property type="entry name" value="DMSOR_beta_like"/>
    <property type="match status" value="1"/>
</dbReference>
<keyword evidence="3" id="KW-0408">Iron</keyword>
<gene>
    <name evidence="8" type="ORF">C0188_01730</name>
    <name evidence="6" type="ORF">ENO39_02255</name>
    <name evidence="7" type="ORF">IOK49_00960</name>
</gene>
<keyword evidence="4" id="KW-0411">Iron-sulfur</keyword>
<dbReference type="GO" id="GO:0051539">
    <property type="term" value="F:4 iron, 4 sulfur cluster binding"/>
    <property type="evidence" value="ECO:0007669"/>
    <property type="project" value="UniProtKB-KW"/>
</dbReference>
<dbReference type="EMBL" id="DSFH01000036">
    <property type="protein sequence ID" value="HEW63867.1"/>
    <property type="molecule type" value="Genomic_DNA"/>
</dbReference>
<feature type="domain" description="4Fe-4S ferredoxin-type" evidence="5">
    <location>
        <begin position="3"/>
        <end position="34"/>
    </location>
</feature>
<reference evidence="6" key="2">
    <citation type="journal article" date="2020" name="mSystems">
        <title>Genome- and Community-Level Interaction Insights into Carbon Utilization and Element Cycling Functions of Hydrothermarchaeota in Hydrothermal Sediment.</title>
        <authorList>
            <person name="Zhou Z."/>
            <person name="Liu Y."/>
            <person name="Xu W."/>
            <person name="Pan J."/>
            <person name="Luo Z.H."/>
            <person name="Li M."/>
        </authorList>
    </citation>
    <scope>NUCLEOTIDE SEQUENCE [LARGE SCALE GENOMIC DNA]</scope>
    <source>
        <strain evidence="6">SpSt-1261</strain>
    </source>
</reference>
<dbReference type="Proteomes" id="UP000237153">
    <property type="component" value="Unassembled WGS sequence"/>
</dbReference>
<evidence type="ECO:0000256" key="4">
    <source>
        <dbReference type="ARBA" id="ARBA00023014"/>
    </source>
</evidence>
<dbReference type="AlphaFoldDB" id="A0A2J6N3C4"/>
<dbReference type="InterPro" id="IPR017900">
    <property type="entry name" value="4Fe4S_Fe_S_CS"/>
</dbReference>
<evidence type="ECO:0000256" key="2">
    <source>
        <dbReference type="ARBA" id="ARBA00022723"/>
    </source>
</evidence>
<proteinExistence type="predicted"/>
<dbReference type="GO" id="GO:0016491">
    <property type="term" value="F:oxidoreductase activity"/>
    <property type="evidence" value="ECO:0007669"/>
    <property type="project" value="UniProtKB-ARBA"/>
</dbReference>
<keyword evidence="1" id="KW-0004">4Fe-4S</keyword>
<dbReference type="PROSITE" id="PS00198">
    <property type="entry name" value="4FE4S_FER_1"/>
    <property type="match status" value="1"/>
</dbReference>
<dbReference type="PANTHER" id="PTHR43177:SF3">
    <property type="entry name" value="PROTEIN NRFC HOMOLOG"/>
    <property type="match status" value="1"/>
</dbReference>
<dbReference type="PANTHER" id="PTHR43177">
    <property type="entry name" value="PROTEIN NRFC"/>
    <property type="match status" value="1"/>
</dbReference>
<evidence type="ECO:0000313" key="7">
    <source>
        <dbReference type="EMBL" id="MBE9390657.1"/>
    </source>
</evidence>
<dbReference type="RefSeq" id="WP_193803288.1">
    <property type="nucleotide sequence ID" value="NZ_DSFH01000036.1"/>
</dbReference>
<dbReference type="EMBL" id="JADEZV010000001">
    <property type="protein sequence ID" value="MBE9390657.1"/>
    <property type="molecule type" value="Genomic_DNA"/>
</dbReference>
<dbReference type="GO" id="GO:0046872">
    <property type="term" value="F:metal ion binding"/>
    <property type="evidence" value="ECO:0007669"/>
    <property type="project" value="UniProtKB-KW"/>
</dbReference>
<evidence type="ECO:0000256" key="1">
    <source>
        <dbReference type="ARBA" id="ARBA00022485"/>
    </source>
</evidence>
<feature type="domain" description="4Fe-4S ferredoxin-type" evidence="5">
    <location>
        <begin position="38"/>
        <end position="70"/>
    </location>
</feature>
<dbReference type="InterPro" id="IPR050954">
    <property type="entry name" value="ET_IronSulfur_Cluster-Binding"/>
</dbReference>
<organism evidence="8 9">
    <name type="scientific">Fervidicoccus fontis</name>
    <dbReference type="NCBI Taxonomy" id="683846"/>
    <lineage>
        <taxon>Archaea</taxon>
        <taxon>Thermoproteota</taxon>
        <taxon>Thermoprotei</taxon>
        <taxon>Fervidicoccales</taxon>
        <taxon>Fervidicoccaceae</taxon>
        <taxon>Fervidicoccus</taxon>
    </lineage>
</organism>
<dbReference type="InterPro" id="IPR017896">
    <property type="entry name" value="4Fe4S_Fe-S-bd"/>
</dbReference>
<evidence type="ECO:0000313" key="8">
    <source>
        <dbReference type="EMBL" id="PMB75810.1"/>
    </source>
</evidence>
<keyword evidence="2" id="KW-0479">Metal-binding</keyword>
<dbReference type="Proteomes" id="UP000886076">
    <property type="component" value="Unassembled WGS sequence"/>
</dbReference>
<dbReference type="SUPFAM" id="SSF54862">
    <property type="entry name" value="4Fe-4S ferredoxins"/>
    <property type="match status" value="1"/>
</dbReference>
<reference evidence="8 9" key="1">
    <citation type="submission" date="2018-01" db="EMBL/GenBank/DDBJ databases">
        <title>Metagenomic assembled genomes from two thermal pools in the Uzon Caldera, Kamchatka, Russia.</title>
        <authorList>
            <person name="Wilkins L."/>
            <person name="Ettinger C."/>
        </authorList>
    </citation>
    <scope>NUCLEOTIDE SEQUENCE [LARGE SCALE GENOMIC DNA]</scope>
    <source>
        <strain evidence="8">ZAV-06</strain>
    </source>
</reference>
<dbReference type="Pfam" id="PF12800">
    <property type="entry name" value="Fer4_4"/>
    <property type="match status" value="1"/>
</dbReference>
<evidence type="ECO:0000256" key="3">
    <source>
        <dbReference type="ARBA" id="ARBA00023004"/>
    </source>
</evidence>
<reference evidence="7" key="3">
    <citation type="submission" date="2020-10" db="EMBL/GenBank/DDBJ databases">
        <title>Fervidococcus fontis strain 3639Fd - the first crenarchaeon capable of growth on lipids.</title>
        <authorList>
            <person name="Kochetkova T.V."/>
            <person name="Elcheninov A.G."/>
            <person name="Toschakov S.V."/>
            <person name="Kublanov I.V."/>
        </authorList>
    </citation>
    <scope>NUCLEOTIDE SEQUENCE</scope>
    <source>
        <strain evidence="7">3639Fd</strain>
    </source>
</reference>
<dbReference type="EMBL" id="PNIM01000006">
    <property type="protein sequence ID" value="PMB75810.1"/>
    <property type="molecule type" value="Genomic_DNA"/>
</dbReference>
<feature type="domain" description="4Fe-4S ferredoxin-type" evidence="5">
    <location>
        <begin position="71"/>
        <end position="100"/>
    </location>
</feature>
<protein>
    <submittedName>
        <fullName evidence="6">4Fe-4S dicluster domain-containing protein</fullName>
    </submittedName>
    <submittedName>
        <fullName evidence="8">Ferredoxin</fullName>
    </submittedName>
</protein>
<accession>A0A2J6N3C4</accession>
<evidence type="ECO:0000259" key="5">
    <source>
        <dbReference type="PROSITE" id="PS51379"/>
    </source>
</evidence>
<dbReference type="Gene3D" id="3.30.70.20">
    <property type="match status" value="3"/>
</dbReference>
<name>A0A2J6N3C4_9CREN</name>
<evidence type="ECO:0000313" key="9">
    <source>
        <dbReference type="Proteomes" id="UP000237153"/>
    </source>
</evidence>
<dbReference type="PROSITE" id="PS51379">
    <property type="entry name" value="4FE4S_FER_2"/>
    <property type="match status" value="3"/>
</dbReference>
<evidence type="ECO:0000313" key="6">
    <source>
        <dbReference type="EMBL" id="HEW63867.1"/>
    </source>
</evidence>
<dbReference type="Pfam" id="PF13247">
    <property type="entry name" value="Fer4_11"/>
    <property type="match status" value="1"/>
</dbReference>
<dbReference type="Proteomes" id="UP000652307">
    <property type="component" value="Unassembled WGS sequence"/>
</dbReference>
<comment type="caution">
    <text evidence="8">The sequence shown here is derived from an EMBL/GenBank/DDBJ whole genome shotgun (WGS) entry which is preliminary data.</text>
</comment>
<sequence length="158" mass="17051">MTVLLIMDPKKCIGCRACEVACESLHNGISNITVYTVEDSLVNVPLTCMHCKDAQCINICPVGAMKRDEDGAVYVDSLQCIGCGMCTIACPFGIPMLYSELKVAVKCDLCMDRRKAGLKPACATVCPADAITYRKIEDVAAQKREATVTKRAAPLAKK</sequence>